<proteinExistence type="predicted"/>
<organism evidence="1">
    <name type="scientific">Glycine soja</name>
    <name type="common">Wild soybean</name>
    <dbReference type="NCBI Taxonomy" id="3848"/>
    <lineage>
        <taxon>Eukaryota</taxon>
        <taxon>Viridiplantae</taxon>
        <taxon>Streptophyta</taxon>
        <taxon>Embryophyta</taxon>
        <taxon>Tracheophyta</taxon>
        <taxon>Spermatophyta</taxon>
        <taxon>Magnoliopsida</taxon>
        <taxon>eudicotyledons</taxon>
        <taxon>Gunneridae</taxon>
        <taxon>Pentapetalae</taxon>
        <taxon>rosids</taxon>
        <taxon>fabids</taxon>
        <taxon>Fabales</taxon>
        <taxon>Fabaceae</taxon>
        <taxon>Papilionoideae</taxon>
        <taxon>50 kb inversion clade</taxon>
        <taxon>NPAAA clade</taxon>
        <taxon>indigoferoid/millettioid clade</taxon>
        <taxon>Phaseoleae</taxon>
        <taxon>Glycine</taxon>
        <taxon>Glycine subgen. Soja</taxon>
    </lineage>
</organism>
<sequence>MEYSLSYYHFQNQLISPASHLPFYIDVIETKWEHDDMLHMDHFSEFLCCCRILDVQELGFVSFTFSFHGTRLRCPIVASRCPCLRGLSKEEELGLSGSTWMDQSLEQGVRDFKKSLVPSIGIKADGSTWCPAPTSKMMMVEIPCIESLPRGRSRQHVPWVERRCNI</sequence>
<evidence type="ECO:0000313" key="1">
    <source>
        <dbReference type="EMBL" id="KHN28725.1"/>
    </source>
</evidence>
<accession>A0A0B2R524</accession>
<reference evidence="1" key="1">
    <citation type="submission" date="2014-07" db="EMBL/GenBank/DDBJ databases">
        <title>Identification of a novel salt tolerance gene in wild soybean by whole-genome sequencing.</title>
        <authorList>
            <person name="Lam H.-M."/>
            <person name="Qi X."/>
            <person name="Li M.-W."/>
            <person name="Liu X."/>
            <person name="Xie M."/>
            <person name="Ni M."/>
            <person name="Xu X."/>
        </authorList>
    </citation>
    <scope>NUCLEOTIDE SEQUENCE [LARGE SCALE GENOMIC DNA]</scope>
    <source>
        <tissue evidence="1">Root</tissue>
    </source>
</reference>
<dbReference type="AlphaFoldDB" id="A0A0B2R524"/>
<gene>
    <name evidence="1" type="ORF">glysoja_049022</name>
</gene>
<protein>
    <submittedName>
        <fullName evidence="1">Uncharacterized protein</fullName>
    </submittedName>
</protein>
<dbReference type="EMBL" id="KN652509">
    <property type="protein sequence ID" value="KHN28725.1"/>
    <property type="molecule type" value="Genomic_DNA"/>
</dbReference>
<name>A0A0B2R524_GLYSO</name>
<dbReference type="Proteomes" id="UP000053555">
    <property type="component" value="Unassembled WGS sequence"/>
</dbReference>